<name>A0ACC2UPM0_9FUNG</name>
<organism evidence="1 2">
    <name type="scientific">Entomophthora muscae</name>
    <dbReference type="NCBI Taxonomy" id="34485"/>
    <lineage>
        <taxon>Eukaryota</taxon>
        <taxon>Fungi</taxon>
        <taxon>Fungi incertae sedis</taxon>
        <taxon>Zoopagomycota</taxon>
        <taxon>Entomophthoromycotina</taxon>
        <taxon>Entomophthoromycetes</taxon>
        <taxon>Entomophthorales</taxon>
        <taxon>Entomophthoraceae</taxon>
        <taxon>Entomophthora</taxon>
    </lineage>
</organism>
<evidence type="ECO:0000313" key="1">
    <source>
        <dbReference type="EMBL" id="KAJ9088737.1"/>
    </source>
</evidence>
<comment type="caution">
    <text evidence="1">The sequence shown here is derived from an EMBL/GenBank/DDBJ whole genome shotgun (WGS) entry which is preliminary data.</text>
</comment>
<proteinExistence type="predicted"/>
<keyword evidence="2" id="KW-1185">Reference proteome</keyword>
<gene>
    <name evidence="1" type="primary">ARP5_1</name>
    <name evidence="1" type="ORF">DSO57_1020143</name>
</gene>
<dbReference type="EMBL" id="QTSX02000093">
    <property type="protein sequence ID" value="KAJ9088737.1"/>
    <property type="molecule type" value="Genomic_DNA"/>
</dbReference>
<protein>
    <submittedName>
        <fullName evidence="1">Nuclear actin-protein involved in chromatin remodeling</fullName>
    </submittedName>
</protein>
<reference evidence="1" key="1">
    <citation type="submission" date="2022-04" db="EMBL/GenBank/DDBJ databases">
        <title>Genome of the entomopathogenic fungus Entomophthora muscae.</title>
        <authorList>
            <person name="Elya C."/>
            <person name="Lovett B.R."/>
            <person name="Lee E."/>
            <person name="Macias A.M."/>
            <person name="Hajek A.E."/>
            <person name="De Bivort B.L."/>
            <person name="Kasson M.T."/>
            <person name="De Fine Licht H.H."/>
            <person name="Stajich J.E."/>
        </authorList>
    </citation>
    <scope>NUCLEOTIDE SEQUENCE</scope>
    <source>
        <strain evidence="1">Berkeley</strain>
    </source>
</reference>
<accession>A0ACC2UPM0</accession>
<dbReference type="Proteomes" id="UP001165960">
    <property type="component" value="Unassembled WGS sequence"/>
</dbReference>
<evidence type="ECO:0000313" key="2">
    <source>
        <dbReference type="Proteomes" id="UP001165960"/>
    </source>
</evidence>
<sequence>MVNSSLSSNSPPDPTQTVVDAFDAPLLPPLPHPYSDYQRKFYNTDAALVIDFGSSHCRAGWSTEAEPRVVFDSIVAKYRERASKGGVAGRGNIHAGSLCHSNITAKANIKTPFDTDVINTIEYAEYILDYAFLNLGIDSPSIDHRVVMTEPAGNPCYSRNSMTELLFECYQVPSLTYGVDSLFSFYENNGGSMDTDGLVFSSGHHTSHIIPIFGGRGRVDLASRISFGGIPAADFMLKSMQLKFPTFPVKMSFGQAQHLMHTQTFFADDYPRFLRRIGPDADIDYFNSIDVTVQFPYTELTAEEKSAEELERIAQRRREQGERLRQQVQQQRKEKILQREIELDNLRDLKASKSMTNKLNFLRLLMDYDLETEADLDAAILTAETSLRRTREKLLGIDQPEEKAPPVFDLIDIPDDELSDDTKREKRKQKLLKAGIDARERARLAKEAELAIKEEQARKDEEFRKSDFQGWLEALRAKHSALTEKQRARKRLREQLADRRSHASQLRMKSIANLAREERIPAKRAKIREDGDDDFGANDNDWAVYRQINKEEDSDEEEEAAQLAQYEALLLEHDEEFQSEISAESNGFKPTKSFLQRFQFGTHFPNWEAMENIKAQHQLHVNVERARVPEVLFQPSILGLDQASPQEILASLFSRVDEATHLRMIKNVLLTGGFTQVPGLASRLEATIQSISPTGAPIRVRSASDPLLDAWKGASRFARHPKSISDFTSIFLTRSQYQEVGHDYCLEHGMGNWC</sequence>